<feature type="transmembrane region" description="Helical" evidence="1">
    <location>
        <begin position="233"/>
        <end position="257"/>
    </location>
</feature>
<evidence type="ECO:0000313" key="3">
    <source>
        <dbReference type="EMBL" id="KAJ1688876.1"/>
    </source>
</evidence>
<feature type="signal peptide" evidence="2">
    <location>
        <begin position="1"/>
        <end position="24"/>
    </location>
</feature>
<dbReference type="GO" id="GO:0016020">
    <property type="term" value="C:membrane"/>
    <property type="evidence" value="ECO:0007669"/>
    <property type="project" value="TreeGrafter"/>
</dbReference>
<sequence>MECMHCLVTWVFLIWVLFLHPCTSQSPASELDSLLQDYAYRSLRHPHTGIIYTGQVPTNFTGVSISALRLRSGSLRKRGFQDYMQFDIPVGVLVQPYVERLIFVYQNLGNWSSYYYPLTGFTYLTPVIGLLAYNAANLSSTDLSYLDFVASESPISIDFENLSNASAGADPKCVWFDLAGNAQFRDLVSSNKCDAYRGGHFAIAVNTSGISPTPAPPGPTHHKKKISSKAWKIIGGTVGGLVVLILLSMLICCIVRFRREKKVKEMENRAEAGEPLHFARVGGAQAPVALGTRTQPVLENEYTAVGLS</sequence>
<dbReference type="Proteomes" id="UP001151287">
    <property type="component" value="Unassembled WGS sequence"/>
</dbReference>
<keyword evidence="1" id="KW-0812">Transmembrane</keyword>
<dbReference type="EMBL" id="JAMQYH010000004">
    <property type="protein sequence ID" value="KAJ1688876.1"/>
    <property type="molecule type" value="Genomic_DNA"/>
</dbReference>
<dbReference type="PANTHER" id="PTHR33512">
    <property type="entry name" value="PROTEIN, PUTATIVE (DUF1191)-RELATED"/>
    <property type="match status" value="1"/>
</dbReference>
<organism evidence="3 4">
    <name type="scientific">Rhynchospora breviuscula</name>
    <dbReference type="NCBI Taxonomy" id="2022672"/>
    <lineage>
        <taxon>Eukaryota</taxon>
        <taxon>Viridiplantae</taxon>
        <taxon>Streptophyta</taxon>
        <taxon>Embryophyta</taxon>
        <taxon>Tracheophyta</taxon>
        <taxon>Spermatophyta</taxon>
        <taxon>Magnoliopsida</taxon>
        <taxon>Liliopsida</taxon>
        <taxon>Poales</taxon>
        <taxon>Cyperaceae</taxon>
        <taxon>Cyperoideae</taxon>
        <taxon>Rhynchosporeae</taxon>
        <taxon>Rhynchospora</taxon>
    </lineage>
</organism>
<name>A0A9Q0C7S2_9POAL</name>
<dbReference type="InterPro" id="IPR010605">
    <property type="entry name" value="DUF1191"/>
</dbReference>
<comment type="caution">
    <text evidence="3">The sequence shown here is derived from an EMBL/GenBank/DDBJ whole genome shotgun (WGS) entry which is preliminary data.</text>
</comment>
<dbReference type="OrthoDB" id="1925347at2759"/>
<proteinExistence type="predicted"/>
<keyword evidence="2" id="KW-0732">Signal</keyword>
<keyword evidence="1" id="KW-1133">Transmembrane helix</keyword>
<feature type="chain" id="PRO_5040278850" evidence="2">
    <location>
        <begin position="25"/>
        <end position="308"/>
    </location>
</feature>
<dbReference type="PANTHER" id="PTHR33512:SF14">
    <property type="entry name" value="EXPRESSED PROTEIN"/>
    <property type="match status" value="1"/>
</dbReference>
<dbReference type="AlphaFoldDB" id="A0A9Q0C7S2"/>
<evidence type="ECO:0000313" key="4">
    <source>
        <dbReference type="Proteomes" id="UP001151287"/>
    </source>
</evidence>
<dbReference type="Pfam" id="PF06697">
    <property type="entry name" value="DUF1191"/>
    <property type="match status" value="1"/>
</dbReference>
<keyword evidence="1" id="KW-0472">Membrane</keyword>
<evidence type="ECO:0000256" key="2">
    <source>
        <dbReference type="SAM" id="SignalP"/>
    </source>
</evidence>
<keyword evidence="4" id="KW-1185">Reference proteome</keyword>
<gene>
    <name evidence="3" type="ORF">LUZ63_013031</name>
</gene>
<accession>A0A9Q0C7S2</accession>
<reference evidence="3" key="1">
    <citation type="journal article" date="2022" name="Cell">
        <title>Repeat-based holocentromeres influence genome architecture and karyotype evolution.</title>
        <authorList>
            <person name="Hofstatter P.G."/>
            <person name="Thangavel G."/>
            <person name="Lux T."/>
            <person name="Neumann P."/>
            <person name="Vondrak T."/>
            <person name="Novak P."/>
            <person name="Zhang M."/>
            <person name="Costa L."/>
            <person name="Castellani M."/>
            <person name="Scott A."/>
            <person name="Toegelov H."/>
            <person name="Fuchs J."/>
            <person name="Mata-Sucre Y."/>
            <person name="Dias Y."/>
            <person name="Vanzela A.L.L."/>
            <person name="Huettel B."/>
            <person name="Almeida C.C.S."/>
            <person name="Simkova H."/>
            <person name="Souza G."/>
            <person name="Pedrosa-Harand A."/>
            <person name="Macas J."/>
            <person name="Mayer K.F.X."/>
            <person name="Houben A."/>
            <person name="Marques A."/>
        </authorList>
    </citation>
    <scope>NUCLEOTIDE SEQUENCE</scope>
    <source>
        <strain evidence="3">RhyBre1mFocal</strain>
    </source>
</reference>
<protein>
    <submittedName>
        <fullName evidence="3">Uncharacterized protein</fullName>
    </submittedName>
</protein>
<evidence type="ECO:0000256" key="1">
    <source>
        <dbReference type="SAM" id="Phobius"/>
    </source>
</evidence>